<evidence type="ECO:0000313" key="1">
    <source>
        <dbReference type="EMBL" id="JAU74953.1"/>
    </source>
</evidence>
<accession>A0A1J3I388</accession>
<protein>
    <submittedName>
        <fullName evidence="1">Uncharacterized protein</fullName>
    </submittedName>
</protein>
<dbReference type="AlphaFoldDB" id="A0A1J3I388"/>
<gene>
    <name evidence="1" type="ORF">LE_TR1731_c0_g1_i1_g.4554</name>
</gene>
<name>A0A1J3I388_NOCCA</name>
<dbReference type="EMBL" id="GEVL01002388">
    <property type="protein sequence ID" value="JAU74953.1"/>
    <property type="molecule type" value="Transcribed_RNA"/>
</dbReference>
<sequence length="133" mass="14620">MWASSTSSSIVASALTAFNTRTVVAITKSKLIQLRSAIGVSAKQGIEPEQSTVLTVDRLRDRTGRSILQLIKSSSKRLTKSQLPVVVFLQLPTRVKPAYLLLDRPLAGTSFSRMSCVSQVFEITKNNKAKREI</sequence>
<organism evidence="1">
    <name type="scientific">Noccaea caerulescens</name>
    <name type="common">Alpine penny-cress</name>
    <name type="synonym">Thlaspi caerulescens</name>
    <dbReference type="NCBI Taxonomy" id="107243"/>
    <lineage>
        <taxon>Eukaryota</taxon>
        <taxon>Viridiplantae</taxon>
        <taxon>Streptophyta</taxon>
        <taxon>Embryophyta</taxon>
        <taxon>Tracheophyta</taxon>
        <taxon>Spermatophyta</taxon>
        <taxon>Magnoliopsida</taxon>
        <taxon>eudicotyledons</taxon>
        <taxon>Gunneridae</taxon>
        <taxon>Pentapetalae</taxon>
        <taxon>rosids</taxon>
        <taxon>malvids</taxon>
        <taxon>Brassicales</taxon>
        <taxon>Brassicaceae</taxon>
        <taxon>Coluteocarpeae</taxon>
        <taxon>Noccaea</taxon>
    </lineage>
</organism>
<reference evidence="1" key="1">
    <citation type="submission" date="2016-07" db="EMBL/GenBank/DDBJ databases">
        <title>De novo transcriptome assembly of four accessions of the metal hyperaccumulator plant Noccaea caerulescens.</title>
        <authorList>
            <person name="Blande D."/>
            <person name="Halimaa P."/>
            <person name="Tervahauta A.I."/>
            <person name="Aarts M.G."/>
            <person name="Karenlampi S.O."/>
        </authorList>
    </citation>
    <scope>NUCLEOTIDE SEQUENCE</scope>
</reference>
<proteinExistence type="predicted"/>